<gene>
    <name evidence="4" type="ORF">Ctob_015392</name>
</gene>
<proteinExistence type="inferred from homology"/>
<evidence type="ECO:0000313" key="5">
    <source>
        <dbReference type="Proteomes" id="UP000037460"/>
    </source>
</evidence>
<evidence type="ECO:0000256" key="2">
    <source>
        <dbReference type="SAM" id="SignalP"/>
    </source>
</evidence>
<dbReference type="SUPFAM" id="SSF55174">
    <property type="entry name" value="Alpha-L RNA-binding motif"/>
    <property type="match status" value="1"/>
</dbReference>
<dbReference type="InterPro" id="IPR050188">
    <property type="entry name" value="RluA_PseudoU_synthase"/>
</dbReference>
<evidence type="ECO:0000259" key="3">
    <source>
        <dbReference type="Pfam" id="PF00849"/>
    </source>
</evidence>
<dbReference type="AlphaFoldDB" id="A0A0M0KBI6"/>
<dbReference type="PANTHER" id="PTHR21600:SF87">
    <property type="entry name" value="RNA PSEUDOURIDYLATE SYNTHASE DOMAIN-CONTAINING PROTEIN 1"/>
    <property type="match status" value="1"/>
</dbReference>
<dbReference type="Gene3D" id="3.30.2350.10">
    <property type="entry name" value="Pseudouridine synthase"/>
    <property type="match status" value="1"/>
</dbReference>
<protein>
    <submittedName>
        <fullName evidence="4">Ribosomal large subunit pseudouridine synthase d</fullName>
    </submittedName>
</protein>
<dbReference type="OrthoDB" id="424794at2759"/>
<dbReference type="InterPro" id="IPR006145">
    <property type="entry name" value="PsdUridine_synth_RsuA/RluA"/>
</dbReference>
<organism evidence="4 5">
    <name type="scientific">Chrysochromulina tobinii</name>
    <dbReference type="NCBI Taxonomy" id="1460289"/>
    <lineage>
        <taxon>Eukaryota</taxon>
        <taxon>Haptista</taxon>
        <taxon>Haptophyta</taxon>
        <taxon>Prymnesiophyceae</taxon>
        <taxon>Prymnesiales</taxon>
        <taxon>Chrysochromulinaceae</taxon>
        <taxon>Chrysochromulina</taxon>
    </lineage>
</organism>
<dbReference type="Pfam" id="PF00849">
    <property type="entry name" value="PseudoU_synth_2"/>
    <property type="match status" value="1"/>
</dbReference>
<dbReference type="EMBL" id="JWZX01000751">
    <property type="protein sequence ID" value="KOO35783.1"/>
    <property type="molecule type" value="Genomic_DNA"/>
</dbReference>
<dbReference type="Proteomes" id="UP000037460">
    <property type="component" value="Unassembled WGS sequence"/>
</dbReference>
<feature type="chain" id="PRO_5005602586" evidence="2">
    <location>
        <begin position="18"/>
        <end position="473"/>
    </location>
</feature>
<dbReference type="CDD" id="cd02869">
    <property type="entry name" value="PseudoU_synth_RluA_like"/>
    <property type="match status" value="1"/>
</dbReference>
<dbReference type="InterPro" id="IPR006224">
    <property type="entry name" value="PsdUridine_synth_RluA-like_CS"/>
</dbReference>
<feature type="non-terminal residue" evidence="4">
    <location>
        <position position="473"/>
    </location>
</feature>
<accession>A0A0M0KBI6</accession>
<sequence>MHLLLVATLSAVRPGYAIKAHYAVPPTVQPGSPLPEVLLACDEDLFPTLSRARKYLRRGAIIVNGAEARCISTASPGDMIELQERTAPGFMPRGKPPFPVEIVYDCNSFAIVFKPAGVVTHPPPGGATGSQSMRTAIQYALTAPPIGMPGALYRPHLCHRLDKPTSGLLVCAKTKPALLALNRAFAERRVAKRYHAIVGGAVVGEHGRIELALDGKSAVTTWRVLRRARSLRVGGGHLTSLELCPLTGRTHQLRRHCAEALGCPILGDKEHGGEDVGSGLYLAALGLSFVHPDDGAPVTVEAPEPRKFGELLRREHEREMDSKYDITTQSLPAFYSMTVMGGVASGRIGGQLRLREGTPDKIVLEELFDAGKIGDADIKYSFPYDQTNWKEDPESGEKGGVPLRTFYNSITNQCETAITCGPGTYSNSITQQCEIVEIACGPSNGRRMATAVPLEIAGSADFAQILADHVLDL</sequence>
<name>A0A0M0KBI6_9EUKA</name>
<dbReference type="PROSITE" id="PS01129">
    <property type="entry name" value="PSI_RLU"/>
    <property type="match status" value="1"/>
</dbReference>
<evidence type="ECO:0000313" key="4">
    <source>
        <dbReference type="EMBL" id="KOO35783.1"/>
    </source>
</evidence>
<feature type="signal peptide" evidence="2">
    <location>
        <begin position="1"/>
        <end position="17"/>
    </location>
</feature>
<dbReference type="InterPro" id="IPR020103">
    <property type="entry name" value="PsdUridine_synth_cat_dom_sf"/>
</dbReference>
<dbReference type="GO" id="GO:0009982">
    <property type="term" value="F:pseudouridine synthase activity"/>
    <property type="evidence" value="ECO:0007669"/>
    <property type="project" value="InterPro"/>
</dbReference>
<keyword evidence="2" id="KW-0732">Signal</keyword>
<comment type="similarity">
    <text evidence="1">Belongs to the pseudouridine synthase RluA family.</text>
</comment>
<feature type="domain" description="Pseudouridine synthase RsuA/RluA-like" evidence="3">
    <location>
        <begin position="109"/>
        <end position="258"/>
    </location>
</feature>
<evidence type="ECO:0000256" key="1">
    <source>
        <dbReference type="ARBA" id="ARBA00010876"/>
    </source>
</evidence>
<dbReference type="PANTHER" id="PTHR21600">
    <property type="entry name" value="MITOCHONDRIAL RNA PSEUDOURIDINE SYNTHASE"/>
    <property type="match status" value="1"/>
</dbReference>
<dbReference type="SUPFAM" id="SSF55120">
    <property type="entry name" value="Pseudouridine synthase"/>
    <property type="match status" value="1"/>
</dbReference>
<dbReference type="GO" id="GO:0000455">
    <property type="term" value="P:enzyme-directed rRNA pseudouridine synthesis"/>
    <property type="evidence" value="ECO:0007669"/>
    <property type="project" value="TreeGrafter"/>
</dbReference>
<reference evidence="5" key="1">
    <citation type="journal article" date="2015" name="PLoS Genet.">
        <title>Genome Sequence and Transcriptome Analyses of Chrysochromulina tobin: Metabolic Tools for Enhanced Algal Fitness in the Prominent Order Prymnesiales (Haptophyceae).</title>
        <authorList>
            <person name="Hovde B.T."/>
            <person name="Deodato C.R."/>
            <person name="Hunsperger H.M."/>
            <person name="Ryken S.A."/>
            <person name="Yost W."/>
            <person name="Jha R.K."/>
            <person name="Patterson J."/>
            <person name="Monnat R.J. Jr."/>
            <person name="Barlow S.B."/>
            <person name="Starkenburg S.R."/>
            <person name="Cattolico R.A."/>
        </authorList>
    </citation>
    <scope>NUCLEOTIDE SEQUENCE</scope>
    <source>
        <strain evidence="5">CCMP291</strain>
    </source>
</reference>
<comment type="caution">
    <text evidence="4">The sequence shown here is derived from an EMBL/GenBank/DDBJ whole genome shotgun (WGS) entry which is preliminary data.</text>
</comment>
<dbReference type="GO" id="GO:0003723">
    <property type="term" value="F:RNA binding"/>
    <property type="evidence" value="ECO:0007669"/>
    <property type="project" value="InterPro"/>
</dbReference>
<keyword evidence="5" id="KW-1185">Reference proteome</keyword>